<evidence type="ECO:0000313" key="3">
    <source>
        <dbReference type="RefSeq" id="XP_033767682.1"/>
    </source>
</evidence>
<reference evidence="3" key="2">
    <citation type="journal article" date="2017" name="Nat. Genet.">
        <title>Contrasting evolutionary genome dynamics between domesticated and wild yeasts.</title>
        <authorList>
            <person name="Yue J.X."/>
            <person name="Li J."/>
            <person name="Aigrain L."/>
            <person name="Hallin J."/>
            <person name="Persson K."/>
            <person name="Oliver K."/>
            <person name="Bergstrom A."/>
            <person name="Coupland P."/>
            <person name="Warringer J."/>
            <person name="Lagomarsino M.C."/>
            <person name="Fischer G."/>
            <person name="Durbin R."/>
            <person name="Liti G."/>
        </authorList>
    </citation>
    <scope>NUCLEOTIDE SEQUENCE</scope>
    <source>
        <strain evidence="3">CBS432</strain>
    </source>
</reference>
<dbReference type="OrthoDB" id="10263222at2759"/>
<dbReference type="Pfam" id="PF04031">
    <property type="entry name" value="Las1"/>
    <property type="match status" value="1"/>
</dbReference>
<dbReference type="GO" id="GO:0000470">
    <property type="term" value="P:maturation of LSU-rRNA"/>
    <property type="evidence" value="ECO:0007669"/>
    <property type="project" value="TreeGrafter"/>
</dbReference>
<dbReference type="GO" id="GO:0000460">
    <property type="term" value="P:maturation of 5.8S rRNA"/>
    <property type="evidence" value="ECO:0007669"/>
    <property type="project" value="TreeGrafter"/>
</dbReference>
<organism evidence="2">
    <name type="scientific">Saccharomyces paradoxus</name>
    <name type="common">Yeast</name>
    <name type="synonym">Saccharomyces douglasii</name>
    <dbReference type="NCBI Taxonomy" id="27291"/>
    <lineage>
        <taxon>Eukaryota</taxon>
        <taxon>Fungi</taxon>
        <taxon>Dikarya</taxon>
        <taxon>Ascomycota</taxon>
        <taxon>Saccharomycotina</taxon>
        <taxon>Saccharomycetes</taxon>
        <taxon>Saccharomycetales</taxon>
        <taxon>Saccharomycetaceae</taxon>
        <taxon>Saccharomyces</taxon>
    </lineage>
</organism>
<dbReference type="GO" id="GO:0090730">
    <property type="term" value="C:Las1 complex"/>
    <property type="evidence" value="ECO:0007669"/>
    <property type="project" value="InterPro"/>
</dbReference>
<dbReference type="KEGG" id="spao:SPAR_K02670"/>
<evidence type="ECO:0000256" key="1">
    <source>
        <dbReference type="SAM" id="MobiDB-lite"/>
    </source>
</evidence>
<dbReference type="GO" id="GO:0030687">
    <property type="term" value="C:preribosome, large subunit precursor"/>
    <property type="evidence" value="ECO:0007669"/>
    <property type="project" value="TreeGrafter"/>
</dbReference>
<feature type="region of interest" description="Disordered" evidence="1">
    <location>
        <begin position="463"/>
        <end position="486"/>
    </location>
</feature>
<name>A0A1L4AA02_SACPA</name>
<dbReference type="EMBL" id="KY095858">
    <property type="protein sequence ID" value="API64791.1"/>
    <property type="molecule type" value="Genomic_DNA"/>
</dbReference>
<gene>
    <name evidence="2" type="primary">LAS1</name>
    <name evidence="3" type="ORF">SPAR_K02670</name>
</gene>
<accession>A0A1L4AA02</accession>
<dbReference type="PANTHER" id="PTHR15002:SF0">
    <property type="entry name" value="RIBOSOMAL BIOGENESIS PROTEIN LAS1L"/>
    <property type="match status" value="1"/>
</dbReference>
<dbReference type="GO" id="GO:0004519">
    <property type="term" value="F:endonuclease activity"/>
    <property type="evidence" value="ECO:0007669"/>
    <property type="project" value="InterPro"/>
</dbReference>
<proteinExistence type="predicted"/>
<reference evidence="3" key="3">
    <citation type="submission" date="2020-01" db="EMBL/GenBank/DDBJ databases">
        <title>Population-level Yeast Reference Genomes.</title>
        <authorList>
            <person name="Yue J.-X."/>
        </authorList>
    </citation>
    <scope>NUCLEOTIDE SEQUENCE</scope>
    <source>
        <strain evidence="3">CBS432</strain>
    </source>
</reference>
<reference evidence="3" key="4">
    <citation type="submission" date="2024-12" db="EMBL/GenBank/DDBJ databases">
        <authorList>
            <consortium name="NCBI Genome Project"/>
        </authorList>
    </citation>
    <scope>NUCLEOTIDE SEQUENCE</scope>
    <source>
        <strain evidence="3">CBS432</strain>
    </source>
</reference>
<dbReference type="VEuPathDB" id="FungiDB:SPAR_K02670"/>
<dbReference type="RefSeq" id="XP_033767682.1">
    <property type="nucleotide sequence ID" value="XM_033911791.1"/>
</dbReference>
<sequence length="501" mass="58864">MIPPRIVPWRDYAELEELKVWFYPRSKGTMEDKRQRAVQRVQSYRLKGSQYLPHVVDSTAQITCAVLLDEKETCSRVHQDSVPIRLSYVMALIRFVNGLLDPTQQSQFAIPLHTLAAKVGLPSWFVDLRHWGTHERDLPGLEMLRWAANEALSWLYNHYWNDEELEDDKDDSDDNDTGYGYGRNDKLERYMESLTKTLDKWKRLRNEFLEHKWVWENASDSLITSSNFSGDDLVNYDAGKKKGSHACSSETMIRENLGQWQELWKLSIYHNAFLEKFFSNYDPLLLKVLMLNLNNFDWKILEWVARNYRTQQEGSNTTTTLKKKFNVWKELQKRLLDVLINNLNNKNVKNKWQNWEKLIDENASYLILYFCQSMLAKLETEKVGGNSWRNKKRKRQVDSTMEIETKLKENIENLSLRFNEGEIKLYDLIPAEKDPLPMGKEASPTLKADTNDILGDLASLKRRMSSSGRVSKKNKEEEDEDTLIKNWSRAQNWESKPFGVL</sequence>
<protein>
    <submittedName>
        <fullName evidence="2">Las1p</fullName>
    </submittedName>
    <submittedName>
        <fullName evidence="3">rRNA-processing protein LAS1</fullName>
    </submittedName>
</protein>
<dbReference type="PANTHER" id="PTHR15002">
    <property type="entry name" value="RIBOSOMAL BIOGENESIS PROTEIN LAS1L"/>
    <property type="match status" value="1"/>
</dbReference>
<dbReference type="InterPro" id="IPR007174">
    <property type="entry name" value="Las1"/>
</dbReference>
<reference evidence="2" key="1">
    <citation type="submission" date="2016-11" db="EMBL/GenBank/DDBJ databases">
        <title>MtDNA analysis in Saccharomyces yeasts reveals revisions in 'Yeast genetic code' and suggests the evolutionary history of some species.</title>
        <authorList>
            <person name="Sulo P."/>
            <person name="Szaboova D."/>
            <person name="Szemes T."/>
        </authorList>
    </citation>
    <scope>NUCLEOTIDE SEQUENCE</scope>
    <source>
        <strain evidence="2">CBS 2908</strain>
    </source>
</reference>
<dbReference type="AlphaFoldDB" id="A0A1L4AA02"/>
<reference evidence="3" key="5">
    <citation type="submission" date="2025-04" db="UniProtKB">
        <authorList>
            <consortium name="RefSeq"/>
        </authorList>
    </citation>
    <scope>IDENTIFICATION</scope>
    <source>
        <strain evidence="3">CBS432</strain>
    </source>
</reference>
<evidence type="ECO:0000313" key="2">
    <source>
        <dbReference type="EMBL" id="API64791.1"/>
    </source>
</evidence>